<protein>
    <recommendedName>
        <fullName evidence="3">DUF2332 domain-containing protein</fullName>
    </recommendedName>
</protein>
<sequence length="346" mass="37545">MNEIADCGGRGELRRQARVALGLGSPFVAALLEAGERQIDHAPLTARMIASWPHDPSASALAMRFNAALHALARRDSLPALTALYRGEHQDFDGAIAAALASEDDFIAQWMLDTPQTNEVGRAAAIGAALMVVRQETDLPCALLELGSSCGLNLNLARYAYDLGGIAAGAAQSPVRIAPAWRGAAPVHAPIEIVAARGIDLNPLDAGNEATRERLLAYIWADQPGRAARLEQALALARLHPPQVDEGHAAPWLAAQLETPQPAGLCRVVFHSMVLQYLSAQERESISDTVQRAGRHATAQRPFAWIRFEWTPMRSEVQLSLTCWPGGEKRLLATCHAYGDWIDWRR</sequence>
<proteinExistence type="predicted"/>
<accession>A0A7W9EF58</accession>
<dbReference type="Pfam" id="PF10094">
    <property type="entry name" value="DUF2332"/>
    <property type="match status" value="1"/>
</dbReference>
<evidence type="ECO:0000313" key="1">
    <source>
        <dbReference type="EMBL" id="MBB5685371.1"/>
    </source>
</evidence>
<keyword evidence="2" id="KW-1185">Reference proteome</keyword>
<organism evidence="1 2">
    <name type="scientific">Sphingobium boeckii</name>
    <dbReference type="NCBI Taxonomy" id="1082345"/>
    <lineage>
        <taxon>Bacteria</taxon>
        <taxon>Pseudomonadati</taxon>
        <taxon>Pseudomonadota</taxon>
        <taxon>Alphaproteobacteria</taxon>
        <taxon>Sphingomonadales</taxon>
        <taxon>Sphingomonadaceae</taxon>
        <taxon>Sphingobium</taxon>
    </lineage>
</organism>
<dbReference type="PIRSF" id="PIRSF012608">
    <property type="entry name" value="UCP012608"/>
    <property type="match status" value="1"/>
</dbReference>
<name>A0A7W9EF58_9SPHN</name>
<dbReference type="Proteomes" id="UP000549617">
    <property type="component" value="Unassembled WGS sequence"/>
</dbReference>
<gene>
    <name evidence="1" type="ORF">FHS49_001379</name>
</gene>
<evidence type="ECO:0008006" key="3">
    <source>
        <dbReference type="Google" id="ProtNLM"/>
    </source>
</evidence>
<dbReference type="RefSeq" id="WP_184016660.1">
    <property type="nucleotide sequence ID" value="NZ_JACIJC010000002.1"/>
</dbReference>
<dbReference type="InterPro" id="IPR011200">
    <property type="entry name" value="UCP012608"/>
</dbReference>
<dbReference type="EMBL" id="JACIJC010000002">
    <property type="protein sequence ID" value="MBB5685371.1"/>
    <property type="molecule type" value="Genomic_DNA"/>
</dbReference>
<dbReference type="AlphaFoldDB" id="A0A7W9EF58"/>
<reference evidence="1 2" key="1">
    <citation type="submission" date="2020-08" db="EMBL/GenBank/DDBJ databases">
        <title>Genomic Encyclopedia of Type Strains, Phase IV (KMG-IV): sequencing the most valuable type-strain genomes for metagenomic binning, comparative biology and taxonomic classification.</title>
        <authorList>
            <person name="Goeker M."/>
        </authorList>
    </citation>
    <scope>NUCLEOTIDE SEQUENCE [LARGE SCALE GENOMIC DNA]</scope>
    <source>
        <strain evidence="1 2">DSM 25079</strain>
    </source>
</reference>
<comment type="caution">
    <text evidence="1">The sequence shown here is derived from an EMBL/GenBank/DDBJ whole genome shotgun (WGS) entry which is preliminary data.</text>
</comment>
<evidence type="ECO:0000313" key="2">
    <source>
        <dbReference type="Proteomes" id="UP000549617"/>
    </source>
</evidence>